<dbReference type="OrthoDB" id="34166at2"/>
<dbReference type="InterPro" id="IPR027574">
    <property type="entry name" value="Thiaminase_II"/>
</dbReference>
<comment type="function">
    <text evidence="9">Catalyzes an amino-pyrimidine hydrolysis reaction at the C5' of the pyrimidine moiety of thiamine compounds, a reaction that is part of a thiamine salvage pathway.</text>
</comment>
<keyword evidence="7 9" id="KW-0784">Thiamine biosynthesis</keyword>
<dbReference type="CDD" id="cd19364">
    <property type="entry name" value="TenA_C_BsTenA-like"/>
    <property type="match status" value="1"/>
</dbReference>
<accession>A0A366EGU7</accession>
<evidence type="ECO:0000256" key="4">
    <source>
        <dbReference type="ARBA" id="ARBA00011881"/>
    </source>
</evidence>
<evidence type="ECO:0000256" key="5">
    <source>
        <dbReference type="ARBA" id="ARBA00012684"/>
    </source>
</evidence>
<dbReference type="NCBIfam" id="TIGR04306">
    <property type="entry name" value="salvage_TenA"/>
    <property type="match status" value="1"/>
</dbReference>
<comment type="subunit">
    <text evidence="4">Homotetramer.</text>
</comment>
<name>A0A366EGU7_9BACI</name>
<evidence type="ECO:0000256" key="8">
    <source>
        <dbReference type="ARBA" id="ARBA00048337"/>
    </source>
</evidence>
<feature type="domain" description="Thiaminase-2/PQQC" evidence="10">
    <location>
        <begin position="9"/>
        <end position="213"/>
    </location>
</feature>
<dbReference type="UniPathway" id="UPA00060"/>
<dbReference type="Gene3D" id="1.20.910.10">
    <property type="entry name" value="Heme oxygenase-like"/>
    <property type="match status" value="1"/>
</dbReference>
<dbReference type="AlphaFoldDB" id="A0A366EGU7"/>
<evidence type="ECO:0000256" key="9">
    <source>
        <dbReference type="RuleBase" id="RU363093"/>
    </source>
</evidence>
<dbReference type="RefSeq" id="WP_113866811.1">
    <property type="nucleotide sequence ID" value="NZ_BAABQN010000001.1"/>
</dbReference>
<evidence type="ECO:0000256" key="3">
    <source>
        <dbReference type="ARBA" id="ARBA00010264"/>
    </source>
</evidence>
<reference evidence="11 12" key="1">
    <citation type="submission" date="2018-06" db="EMBL/GenBank/DDBJ databases">
        <title>Genomic Encyclopedia of Type Strains, Phase IV (KMG-IV): sequencing the most valuable type-strain genomes for metagenomic binning, comparative biology and taxonomic classification.</title>
        <authorList>
            <person name="Goeker M."/>
        </authorList>
    </citation>
    <scope>NUCLEOTIDE SEQUENCE [LARGE SCALE GENOMIC DNA]</scope>
    <source>
        <strain evidence="11 12">DSM 15140</strain>
    </source>
</reference>
<gene>
    <name evidence="11" type="ORF">DES48_101371</name>
</gene>
<evidence type="ECO:0000313" key="11">
    <source>
        <dbReference type="EMBL" id="RBP01632.1"/>
    </source>
</evidence>
<evidence type="ECO:0000256" key="7">
    <source>
        <dbReference type="ARBA" id="ARBA00022977"/>
    </source>
</evidence>
<dbReference type="InterPro" id="IPR050967">
    <property type="entry name" value="Thiamine_Salvage_TenA"/>
</dbReference>
<dbReference type="PANTHER" id="PTHR43198:SF2">
    <property type="entry name" value="SI:CH1073-67J19.1-RELATED"/>
    <property type="match status" value="1"/>
</dbReference>
<dbReference type="SUPFAM" id="SSF48613">
    <property type="entry name" value="Heme oxygenase-like"/>
    <property type="match status" value="1"/>
</dbReference>
<dbReference type="EC" id="3.5.99.2" evidence="5 9"/>
<protein>
    <recommendedName>
        <fullName evidence="6 9">Aminopyrimidine aminohydrolase</fullName>
        <ecNumber evidence="5 9">3.5.99.2</ecNumber>
    </recommendedName>
</protein>
<dbReference type="PANTHER" id="PTHR43198">
    <property type="entry name" value="BIFUNCTIONAL TH2 PROTEIN"/>
    <property type="match status" value="1"/>
</dbReference>
<comment type="pathway">
    <text evidence="2 9">Cofactor biosynthesis; thiamine diphosphate biosynthesis.</text>
</comment>
<dbReference type="STRING" id="200904.GCA_900168775_01741"/>
<comment type="similarity">
    <text evidence="3 9">Belongs to the TenA family.</text>
</comment>
<evidence type="ECO:0000313" key="12">
    <source>
        <dbReference type="Proteomes" id="UP000252254"/>
    </source>
</evidence>
<dbReference type="GO" id="GO:0050334">
    <property type="term" value="F:thiaminase activity"/>
    <property type="evidence" value="ECO:0007669"/>
    <property type="project" value="UniProtKB-EC"/>
</dbReference>
<comment type="caution">
    <text evidence="11">The sequence shown here is derived from an EMBL/GenBank/DDBJ whole genome shotgun (WGS) entry which is preliminary data.</text>
</comment>
<dbReference type="InterPro" id="IPR016084">
    <property type="entry name" value="Haem_Oase-like_multi-hlx"/>
</dbReference>
<comment type="catalytic activity">
    <reaction evidence="8 9">
        <text>thiamine + H2O = 5-(2-hydroxyethyl)-4-methylthiazole + 4-amino-5-hydroxymethyl-2-methylpyrimidine + H(+)</text>
        <dbReference type="Rhea" id="RHEA:17509"/>
        <dbReference type="ChEBI" id="CHEBI:15377"/>
        <dbReference type="ChEBI" id="CHEBI:15378"/>
        <dbReference type="ChEBI" id="CHEBI:16892"/>
        <dbReference type="ChEBI" id="CHEBI:17957"/>
        <dbReference type="ChEBI" id="CHEBI:18385"/>
        <dbReference type="EC" id="3.5.99.2"/>
    </reaction>
</comment>
<comment type="catalytic activity">
    <reaction evidence="1 9">
        <text>4-amino-5-aminomethyl-2-methylpyrimidine + H2O = 4-amino-5-hydroxymethyl-2-methylpyrimidine + NH4(+)</text>
        <dbReference type="Rhea" id="RHEA:31799"/>
        <dbReference type="ChEBI" id="CHEBI:15377"/>
        <dbReference type="ChEBI" id="CHEBI:16892"/>
        <dbReference type="ChEBI" id="CHEBI:28938"/>
        <dbReference type="ChEBI" id="CHEBI:63416"/>
        <dbReference type="EC" id="3.5.99.2"/>
    </reaction>
</comment>
<dbReference type="GO" id="GO:0009228">
    <property type="term" value="P:thiamine biosynthetic process"/>
    <property type="evidence" value="ECO:0007669"/>
    <property type="project" value="UniProtKB-KW"/>
</dbReference>
<keyword evidence="9" id="KW-0378">Hydrolase</keyword>
<dbReference type="EMBL" id="QNRI01000001">
    <property type="protein sequence ID" value="RBP01632.1"/>
    <property type="molecule type" value="Genomic_DNA"/>
</dbReference>
<keyword evidence="12" id="KW-1185">Reference proteome</keyword>
<dbReference type="InterPro" id="IPR004305">
    <property type="entry name" value="Thiaminase-2/PQQC"/>
</dbReference>
<evidence type="ECO:0000256" key="1">
    <source>
        <dbReference type="ARBA" id="ARBA00001881"/>
    </source>
</evidence>
<evidence type="ECO:0000259" key="10">
    <source>
        <dbReference type="Pfam" id="PF03070"/>
    </source>
</evidence>
<dbReference type="GO" id="GO:0005829">
    <property type="term" value="C:cytosol"/>
    <property type="evidence" value="ECO:0007669"/>
    <property type="project" value="TreeGrafter"/>
</dbReference>
<sequence length="223" mass="26001">MLFSDQIQQEIEPVWQASIQHPFVKEIGEGTLPLENFKFYIMQDAYYLTHFAKVQSLGAAKASDLATTKKMNVHAQGTYEAELSLHETFSKLLNITEQDQRVFQPAPTAYAYTSHLYQAAYQGHLGDIIAAILPCYWIYHDVGEALKDKQPEEPIYQEWLNAYGSEWFKNLVKEQINHLNEIAETVTPAERERMKNHFVISVQYEYMFWDMAYHLEQWPGDII</sequence>
<dbReference type="Proteomes" id="UP000252254">
    <property type="component" value="Unassembled WGS sequence"/>
</dbReference>
<proteinExistence type="inferred from homology"/>
<evidence type="ECO:0000256" key="2">
    <source>
        <dbReference type="ARBA" id="ARBA00004948"/>
    </source>
</evidence>
<dbReference type="Pfam" id="PF03070">
    <property type="entry name" value="TENA_THI-4"/>
    <property type="match status" value="1"/>
</dbReference>
<evidence type="ECO:0000256" key="6">
    <source>
        <dbReference type="ARBA" id="ARBA00013647"/>
    </source>
</evidence>
<dbReference type="GO" id="GO:0009229">
    <property type="term" value="P:thiamine diphosphate biosynthetic process"/>
    <property type="evidence" value="ECO:0007669"/>
    <property type="project" value="UniProtKB-UniPathway"/>
</dbReference>
<organism evidence="11 12">
    <name type="scientific">Paraliobacillus ryukyuensis</name>
    <dbReference type="NCBI Taxonomy" id="200904"/>
    <lineage>
        <taxon>Bacteria</taxon>
        <taxon>Bacillati</taxon>
        <taxon>Bacillota</taxon>
        <taxon>Bacilli</taxon>
        <taxon>Bacillales</taxon>
        <taxon>Bacillaceae</taxon>
        <taxon>Paraliobacillus</taxon>
    </lineage>
</organism>